<dbReference type="EMBL" id="JBHUDO010000003">
    <property type="protein sequence ID" value="MFD1646868.1"/>
    <property type="molecule type" value="Genomic_DNA"/>
</dbReference>
<name>A0ABD6DP41_9EURY</name>
<sequence length="150" mass="15775">MYRRTYLTAVGTTASVLALAGCTEEEPQDTAGGDGGGNGGDSGDSDGGETGDNGGDGNNDRPDVEILEHEFYEEEVGAGVRGVARNNTDSELTYVQAEAIFLDGDGTQIGEGLDNVTDLAAGREWEFDCMYLDSDSDRIAEYELDVSTGL</sequence>
<dbReference type="NCBIfam" id="NF038353">
    <property type="entry name" value="FxLYD_dom"/>
    <property type="match status" value="1"/>
</dbReference>
<feature type="compositionally biased region" description="Gly residues" evidence="1">
    <location>
        <begin position="32"/>
        <end position="42"/>
    </location>
</feature>
<dbReference type="AlphaFoldDB" id="A0ABD6DP41"/>
<accession>A0ABD6DP41</accession>
<keyword evidence="3" id="KW-1185">Reference proteome</keyword>
<evidence type="ECO:0000256" key="1">
    <source>
        <dbReference type="SAM" id="MobiDB-lite"/>
    </source>
</evidence>
<gene>
    <name evidence="2" type="ORF">ACFSBL_14345</name>
</gene>
<dbReference type="InterPro" id="IPR047676">
    <property type="entry name" value="FxLYD_dom"/>
</dbReference>
<organism evidence="2 3">
    <name type="scientific">Haloarchaeobius litoreus</name>
    <dbReference type="NCBI Taxonomy" id="755306"/>
    <lineage>
        <taxon>Archaea</taxon>
        <taxon>Methanobacteriati</taxon>
        <taxon>Methanobacteriota</taxon>
        <taxon>Stenosarchaea group</taxon>
        <taxon>Halobacteria</taxon>
        <taxon>Halobacteriales</taxon>
        <taxon>Halorubellaceae</taxon>
        <taxon>Haloarchaeobius</taxon>
    </lineage>
</organism>
<evidence type="ECO:0000313" key="3">
    <source>
        <dbReference type="Proteomes" id="UP001597034"/>
    </source>
</evidence>
<dbReference type="PROSITE" id="PS51257">
    <property type="entry name" value="PROKAR_LIPOPROTEIN"/>
    <property type="match status" value="1"/>
</dbReference>
<feature type="region of interest" description="Disordered" evidence="1">
    <location>
        <begin position="21"/>
        <end position="63"/>
    </location>
</feature>
<dbReference type="Proteomes" id="UP001597034">
    <property type="component" value="Unassembled WGS sequence"/>
</dbReference>
<reference evidence="2 3" key="1">
    <citation type="journal article" date="2019" name="Int. J. Syst. Evol. Microbiol.">
        <title>The Global Catalogue of Microorganisms (GCM) 10K type strain sequencing project: providing services to taxonomists for standard genome sequencing and annotation.</title>
        <authorList>
            <consortium name="The Broad Institute Genomics Platform"/>
            <consortium name="The Broad Institute Genome Sequencing Center for Infectious Disease"/>
            <person name="Wu L."/>
            <person name="Ma J."/>
        </authorList>
    </citation>
    <scope>NUCLEOTIDE SEQUENCE [LARGE SCALE GENOMIC DNA]</scope>
    <source>
        <strain evidence="2 3">CGMCC 1.10390</strain>
    </source>
</reference>
<comment type="caution">
    <text evidence="2">The sequence shown here is derived from an EMBL/GenBank/DDBJ whole genome shotgun (WGS) entry which is preliminary data.</text>
</comment>
<evidence type="ECO:0000313" key="2">
    <source>
        <dbReference type="EMBL" id="MFD1646868.1"/>
    </source>
</evidence>
<dbReference type="RefSeq" id="WP_256401059.1">
    <property type="nucleotide sequence ID" value="NZ_JANHJR010000003.1"/>
</dbReference>
<proteinExistence type="predicted"/>
<protein>
    <submittedName>
        <fullName evidence="2">FxLYD domain-containing protein</fullName>
    </submittedName>
</protein>